<dbReference type="EMBL" id="BMLX01000003">
    <property type="protein sequence ID" value="GGP22104.1"/>
    <property type="molecule type" value="Genomic_DNA"/>
</dbReference>
<comment type="caution">
    <text evidence="1">The sequence shown here is derived from an EMBL/GenBank/DDBJ whole genome shotgun (WGS) entry which is preliminary data.</text>
</comment>
<dbReference type="RefSeq" id="WP_188704579.1">
    <property type="nucleotide sequence ID" value="NZ_BMLX01000003.1"/>
</dbReference>
<dbReference type="Pfam" id="PF18143">
    <property type="entry name" value="HAD_SAK_2"/>
    <property type="match status" value="1"/>
</dbReference>
<proteinExistence type="predicted"/>
<keyword evidence="2" id="KW-1185">Reference proteome</keyword>
<gene>
    <name evidence="1" type="ORF">GCM10010970_23570</name>
</gene>
<evidence type="ECO:0000313" key="1">
    <source>
        <dbReference type="EMBL" id="GGP22104.1"/>
    </source>
</evidence>
<organism evidence="1 2">
    <name type="scientific">Silvimonas iriomotensis</name>
    <dbReference type="NCBI Taxonomy" id="449662"/>
    <lineage>
        <taxon>Bacteria</taxon>
        <taxon>Pseudomonadati</taxon>
        <taxon>Pseudomonadota</taxon>
        <taxon>Betaproteobacteria</taxon>
        <taxon>Neisseriales</taxon>
        <taxon>Chitinibacteraceae</taxon>
        <taxon>Silvimonas</taxon>
    </lineage>
</organism>
<accession>A0ABQ2PAV8</accession>
<reference evidence="2" key="1">
    <citation type="journal article" date="2019" name="Int. J. Syst. Evol. Microbiol.">
        <title>The Global Catalogue of Microorganisms (GCM) 10K type strain sequencing project: providing services to taxonomists for standard genome sequencing and annotation.</title>
        <authorList>
            <consortium name="The Broad Institute Genomics Platform"/>
            <consortium name="The Broad Institute Genome Sequencing Center for Infectious Disease"/>
            <person name="Wu L."/>
            <person name="Ma J."/>
        </authorList>
    </citation>
    <scope>NUCLEOTIDE SEQUENCE [LARGE SCALE GENOMIC DNA]</scope>
    <source>
        <strain evidence="2">CGMCC 1.8859</strain>
    </source>
</reference>
<dbReference type="Proteomes" id="UP000637267">
    <property type="component" value="Unassembled WGS sequence"/>
</dbReference>
<name>A0ABQ2PAV8_9NEIS</name>
<sequence>MTLALHIFDTATQVAVSKIAFWGGLLIQVESTAPALGAKKLMTLYLDFDGVLHPYCVYRTPNGLELRAEGYLFMHAPVLETVLNSTPNQVDIVLSTTWAFHLGLEEAARQLPPTIQSRVIGSTWEPAVEEYDPFSWRMLSRFDQIARHAARHGISPWVALDDDNDRWPEDEYASLILCHRMLGLGVEATQVELARKLAE</sequence>
<evidence type="ECO:0000313" key="2">
    <source>
        <dbReference type="Proteomes" id="UP000637267"/>
    </source>
</evidence>
<protein>
    <submittedName>
        <fullName evidence="1">Uncharacterized protein</fullName>
    </submittedName>
</protein>